<dbReference type="Proteomes" id="UP000782843">
    <property type="component" value="Unassembled WGS sequence"/>
</dbReference>
<evidence type="ECO:0000256" key="4">
    <source>
        <dbReference type="ARBA" id="ARBA00022630"/>
    </source>
</evidence>
<evidence type="ECO:0000256" key="9">
    <source>
        <dbReference type="ARBA" id="ARBA00031306"/>
    </source>
</evidence>
<dbReference type="PANTHER" id="PTHR30040">
    <property type="entry name" value="THIAMINE BIOSYNTHESIS LIPOPROTEIN APBE"/>
    <property type="match status" value="1"/>
</dbReference>
<evidence type="ECO:0000256" key="2">
    <source>
        <dbReference type="ARBA" id="ARBA00011955"/>
    </source>
</evidence>
<evidence type="ECO:0000256" key="1">
    <source>
        <dbReference type="ARBA" id="ARBA00001946"/>
    </source>
</evidence>
<evidence type="ECO:0000313" key="11">
    <source>
        <dbReference type="EMBL" id="MCA9382173.1"/>
    </source>
</evidence>
<dbReference type="SUPFAM" id="SSF143631">
    <property type="entry name" value="ApbE-like"/>
    <property type="match status" value="1"/>
</dbReference>
<dbReference type="Pfam" id="PF02424">
    <property type="entry name" value="ApbE"/>
    <property type="match status" value="1"/>
</dbReference>
<dbReference type="AlphaFoldDB" id="A0A955L3H3"/>
<comment type="catalytic activity">
    <reaction evidence="10">
        <text>L-threonyl-[protein] + FAD = FMN-L-threonyl-[protein] + AMP + H(+)</text>
        <dbReference type="Rhea" id="RHEA:36847"/>
        <dbReference type="Rhea" id="RHEA-COMP:11060"/>
        <dbReference type="Rhea" id="RHEA-COMP:11061"/>
        <dbReference type="ChEBI" id="CHEBI:15378"/>
        <dbReference type="ChEBI" id="CHEBI:30013"/>
        <dbReference type="ChEBI" id="CHEBI:57692"/>
        <dbReference type="ChEBI" id="CHEBI:74257"/>
        <dbReference type="ChEBI" id="CHEBI:456215"/>
        <dbReference type="EC" id="2.7.1.180"/>
    </reaction>
</comment>
<keyword evidence="8" id="KW-0460">Magnesium</keyword>
<keyword evidence="5 11" id="KW-0808">Transferase</keyword>
<evidence type="ECO:0000256" key="6">
    <source>
        <dbReference type="ARBA" id="ARBA00022723"/>
    </source>
</evidence>
<keyword evidence="4" id="KW-0285">Flavoprotein</keyword>
<dbReference type="GO" id="GO:0046872">
    <property type="term" value="F:metal ion binding"/>
    <property type="evidence" value="ECO:0007669"/>
    <property type="project" value="UniProtKB-KW"/>
</dbReference>
<sequence>MNTKISIHVNSNHSREFVYEYINKAYEQFEYVVKNFSRFDPKSELSVLNSSSNKWTKVSDELFDLISFALDVSDKTNGIFDPTVIDILEKYGYDKDYNFSKLDDPEIKKRIDDLIRTRPNYKAVELNAKRKKVKLVDNQGIDLGAIGKGYAIDLAYDVLEKKFKNFFINAGGDIRVKGVNTIDKPWKIKLEYRDKKGTAETLGFAE</sequence>
<organism evidence="11 12">
    <name type="scientific">Candidatus Dojkabacteria bacterium</name>
    <dbReference type="NCBI Taxonomy" id="2099670"/>
    <lineage>
        <taxon>Bacteria</taxon>
        <taxon>Candidatus Dojkabacteria</taxon>
    </lineage>
</organism>
<evidence type="ECO:0000256" key="3">
    <source>
        <dbReference type="ARBA" id="ARBA00016337"/>
    </source>
</evidence>
<evidence type="ECO:0000256" key="10">
    <source>
        <dbReference type="ARBA" id="ARBA00048540"/>
    </source>
</evidence>
<protein>
    <recommendedName>
        <fullName evidence="3">FAD:protein FMN transferase</fullName>
        <ecNumber evidence="2">2.7.1.180</ecNumber>
    </recommendedName>
    <alternativeName>
        <fullName evidence="9">Flavin transferase</fullName>
    </alternativeName>
</protein>
<dbReference type="Gene3D" id="3.10.520.10">
    <property type="entry name" value="ApbE-like domains"/>
    <property type="match status" value="1"/>
</dbReference>
<dbReference type="GO" id="GO:0016740">
    <property type="term" value="F:transferase activity"/>
    <property type="evidence" value="ECO:0007669"/>
    <property type="project" value="UniProtKB-KW"/>
</dbReference>
<evidence type="ECO:0000313" key="12">
    <source>
        <dbReference type="Proteomes" id="UP000782843"/>
    </source>
</evidence>
<name>A0A955L3H3_9BACT</name>
<evidence type="ECO:0000256" key="8">
    <source>
        <dbReference type="ARBA" id="ARBA00022842"/>
    </source>
</evidence>
<proteinExistence type="predicted"/>
<accession>A0A955L3H3</accession>
<keyword evidence="6" id="KW-0479">Metal-binding</keyword>
<dbReference type="InterPro" id="IPR003374">
    <property type="entry name" value="ApbE-like_sf"/>
</dbReference>
<evidence type="ECO:0000256" key="5">
    <source>
        <dbReference type="ARBA" id="ARBA00022679"/>
    </source>
</evidence>
<evidence type="ECO:0000256" key="7">
    <source>
        <dbReference type="ARBA" id="ARBA00022827"/>
    </source>
</evidence>
<dbReference type="EMBL" id="JAGQLG010000074">
    <property type="protein sequence ID" value="MCA9382173.1"/>
    <property type="molecule type" value="Genomic_DNA"/>
</dbReference>
<keyword evidence="7" id="KW-0274">FAD</keyword>
<comment type="caution">
    <text evidence="11">The sequence shown here is derived from an EMBL/GenBank/DDBJ whole genome shotgun (WGS) entry which is preliminary data.</text>
</comment>
<reference evidence="11" key="1">
    <citation type="submission" date="2020-04" db="EMBL/GenBank/DDBJ databases">
        <authorList>
            <person name="Zhang T."/>
        </authorList>
    </citation>
    <scope>NUCLEOTIDE SEQUENCE</scope>
    <source>
        <strain evidence="11">HKST-UBA10</strain>
    </source>
</reference>
<gene>
    <name evidence="11" type="ORF">KC660_02070</name>
</gene>
<feature type="non-terminal residue" evidence="11">
    <location>
        <position position="206"/>
    </location>
</feature>
<dbReference type="InterPro" id="IPR024932">
    <property type="entry name" value="ApbE"/>
</dbReference>
<reference evidence="11" key="2">
    <citation type="journal article" date="2021" name="Microbiome">
        <title>Successional dynamics and alternative stable states in a saline activated sludge microbial community over 9 years.</title>
        <authorList>
            <person name="Wang Y."/>
            <person name="Ye J."/>
            <person name="Ju F."/>
            <person name="Liu L."/>
            <person name="Boyd J.A."/>
            <person name="Deng Y."/>
            <person name="Parks D.H."/>
            <person name="Jiang X."/>
            <person name="Yin X."/>
            <person name="Woodcroft B.J."/>
            <person name="Tyson G.W."/>
            <person name="Hugenholtz P."/>
            <person name="Polz M.F."/>
            <person name="Zhang T."/>
        </authorList>
    </citation>
    <scope>NUCLEOTIDE SEQUENCE</scope>
    <source>
        <strain evidence="11">HKST-UBA10</strain>
    </source>
</reference>
<dbReference type="PANTHER" id="PTHR30040:SF2">
    <property type="entry name" value="FAD:PROTEIN FMN TRANSFERASE"/>
    <property type="match status" value="1"/>
</dbReference>
<comment type="cofactor">
    <cofactor evidence="1">
        <name>Mg(2+)</name>
        <dbReference type="ChEBI" id="CHEBI:18420"/>
    </cofactor>
</comment>
<dbReference type="EC" id="2.7.1.180" evidence="2"/>